<dbReference type="Proteomes" id="UP000000763">
    <property type="component" value="Chromosome 9"/>
</dbReference>
<proteinExistence type="predicted"/>
<organism evidence="2 3">
    <name type="scientific">Oryza sativa subsp. japonica</name>
    <name type="common">Rice</name>
    <dbReference type="NCBI Taxonomy" id="39947"/>
    <lineage>
        <taxon>Eukaryota</taxon>
        <taxon>Viridiplantae</taxon>
        <taxon>Streptophyta</taxon>
        <taxon>Embryophyta</taxon>
        <taxon>Tracheophyta</taxon>
        <taxon>Spermatophyta</taxon>
        <taxon>Magnoliopsida</taxon>
        <taxon>Liliopsida</taxon>
        <taxon>Poales</taxon>
        <taxon>Poaceae</taxon>
        <taxon>BOP clade</taxon>
        <taxon>Oryzoideae</taxon>
        <taxon>Oryzeae</taxon>
        <taxon>Oryzinae</taxon>
        <taxon>Oryza</taxon>
        <taxon>Oryza sativa</taxon>
    </lineage>
</organism>
<feature type="region of interest" description="Disordered" evidence="1">
    <location>
        <begin position="225"/>
        <end position="257"/>
    </location>
</feature>
<feature type="compositionally biased region" description="Low complexity" evidence="1">
    <location>
        <begin position="1"/>
        <end position="19"/>
    </location>
</feature>
<dbReference type="EMBL" id="AP008215">
    <property type="protein sequence ID" value="BAH94487.1"/>
    <property type="molecule type" value="Genomic_DNA"/>
</dbReference>
<dbReference type="PANTHER" id="PTHR45224">
    <property type="entry name" value="OS01G0527900 PROTEIN-RELATED"/>
    <property type="match status" value="1"/>
</dbReference>
<protein>
    <submittedName>
        <fullName evidence="2">Os09g0312900 protein</fullName>
    </submittedName>
</protein>
<evidence type="ECO:0000313" key="3">
    <source>
        <dbReference type="Proteomes" id="UP000000763"/>
    </source>
</evidence>
<dbReference type="PANTHER" id="PTHR45224:SF10">
    <property type="entry name" value="OS09G0317700 PROTEIN"/>
    <property type="match status" value="1"/>
</dbReference>
<dbReference type="KEGG" id="dosa:Os09g0312900"/>
<dbReference type="AlphaFoldDB" id="C7J6T4"/>
<evidence type="ECO:0000313" key="2">
    <source>
        <dbReference type="EMBL" id="BAH94487.1"/>
    </source>
</evidence>
<accession>C7J6T4</accession>
<reference evidence="2 3" key="1">
    <citation type="journal article" date="2005" name="Nature">
        <title>The map-based sequence of the rice genome.</title>
        <authorList>
            <consortium name="International rice genome sequencing project (IRGSP)"/>
            <person name="Matsumoto T."/>
            <person name="Wu J."/>
            <person name="Kanamori H."/>
            <person name="Katayose Y."/>
            <person name="Fujisawa M."/>
            <person name="Namiki N."/>
            <person name="Mizuno H."/>
            <person name="Yamamoto K."/>
            <person name="Antonio B.A."/>
            <person name="Baba T."/>
            <person name="Sakata K."/>
            <person name="Nagamura Y."/>
            <person name="Aoki H."/>
            <person name="Arikawa K."/>
            <person name="Arita K."/>
            <person name="Bito T."/>
            <person name="Chiden Y."/>
            <person name="Fujitsuka N."/>
            <person name="Fukunaka R."/>
            <person name="Hamada M."/>
            <person name="Harada C."/>
            <person name="Hayashi A."/>
            <person name="Hijishita S."/>
            <person name="Honda M."/>
            <person name="Hosokawa S."/>
            <person name="Ichikawa Y."/>
            <person name="Idonuma A."/>
            <person name="Iijima M."/>
            <person name="Ikeda M."/>
            <person name="Ikeno M."/>
            <person name="Ito K."/>
            <person name="Ito S."/>
            <person name="Ito T."/>
            <person name="Ito Y."/>
            <person name="Ito Y."/>
            <person name="Iwabuchi A."/>
            <person name="Kamiya K."/>
            <person name="Karasawa W."/>
            <person name="Kurita K."/>
            <person name="Katagiri S."/>
            <person name="Kikuta A."/>
            <person name="Kobayashi H."/>
            <person name="Kobayashi N."/>
            <person name="Machita K."/>
            <person name="Maehara T."/>
            <person name="Masukawa M."/>
            <person name="Mizubayashi T."/>
            <person name="Mukai Y."/>
            <person name="Nagasaki H."/>
            <person name="Nagata Y."/>
            <person name="Naito S."/>
            <person name="Nakashima M."/>
            <person name="Nakama Y."/>
            <person name="Nakamichi Y."/>
            <person name="Nakamura M."/>
            <person name="Meguro A."/>
            <person name="Negishi M."/>
            <person name="Ohta I."/>
            <person name="Ohta T."/>
            <person name="Okamoto M."/>
            <person name="Ono N."/>
            <person name="Saji S."/>
            <person name="Sakaguchi M."/>
            <person name="Sakai K."/>
            <person name="Shibata M."/>
            <person name="Shimokawa T."/>
            <person name="Song J."/>
            <person name="Takazaki Y."/>
            <person name="Terasawa K."/>
            <person name="Tsugane M."/>
            <person name="Tsuji K."/>
            <person name="Ueda S."/>
            <person name="Waki K."/>
            <person name="Yamagata H."/>
            <person name="Yamamoto M."/>
            <person name="Yamamoto S."/>
            <person name="Yamane H."/>
            <person name="Yoshiki S."/>
            <person name="Yoshihara R."/>
            <person name="Yukawa K."/>
            <person name="Zhong H."/>
            <person name="Yano M."/>
            <person name="Yuan Q."/>
            <person name="Ouyang S."/>
            <person name="Liu J."/>
            <person name="Jones K.M."/>
            <person name="Gansberger K."/>
            <person name="Moffat K."/>
            <person name="Hill J."/>
            <person name="Bera J."/>
            <person name="Fadrosh D."/>
            <person name="Jin S."/>
            <person name="Johri S."/>
            <person name="Kim M."/>
            <person name="Overton L."/>
            <person name="Reardon M."/>
            <person name="Tsitrin T."/>
            <person name="Vuong H."/>
            <person name="Weaver B."/>
            <person name="Ciecko A."/>
            <person name="Tallon L."/>
            <person name="Jackson J."/>
            <person name="Pai G."/>
            <person name="Aken S.V."/>
            <person name="Utterback T."/>
            <person name="Reidmuller S."/>
            <person name="Feldblyum T."/>
            <person name="Hsiao J."/>
            <person name="Zismann V."/>
            <person name="Iobst S."/>
            <person name="de Vazeille A.R."/>
            <person name="Buell C.R."/>
            <person name="Ying K."/>
            <person name="Li Y."/>
            <person name="Lu T."/>
            <person name="Huang Y."/>
            <person name="Zhao Q."/>
            <person name="Feng Q."/>
            <person name="Zhang L."/>
            <person name="Zhu J."/>
            <person name="Weng Q."/>
            <person name="Mu J."/>
            <person name="Lu Y."/>
            <person name="Fan D."/>
            <person name="Liu Y."/>
            <person name="Guan J."/>
            <person name="Zhang Y."/>
            <person name="Yu S."/>
            <person name="Liu X."/>
            <person name="Zhang Y."/>
            <person name="Hong G."/>
            <person name="Han B."/>
            <person name="Choisne N."/>
            <person name="Demange N."/>
            <person name="Orjeda G."/>
            <person name="Samain S."/>
            <person name="Cattolico L."/>
            <person name="Pelletier E."/>
            <person name="Couloux A."/>
            <person name="Segurens B."/>
            <person name="Wincker P."/>
            <person name="D'Hont A."/>
            <person name="Scarpelli C."/>
            <person name="Weissenbach J."/>
            <person name="Salanoubat M."/>
            <person name="Quetier F."/>
            <person name="Yu Y."/>
            <person name="Kim H.R."/>
            <person name="Rambo T."/>
            <person name="Currie J."/>
            <person name="Collura K."/>
            <person name="Luo M."/>
            <person name="Yang T."/>
            <person name="Ammiraju J.S.S."/>
            <person name="Engler F."/>
            <person name="Soderlund C."/>
            <person name="Wing R.A."/>
            <person name="Palmer L.E."/>
            <person name="de la Bastide M."/>
            <person name="Spiegel L."/>
            <person name="Nascimento L."/>
            <person name="Zutavern T."/>
            <person name="O'Shaughnessy A."/>
            <person name="Dike S."/>
            <person name="Dedhia N."/>
            <person name="Preston R."/>
            <person name="Balija V."/>
            <person name="McCombie W.R."/>
            <person name="Chow T."/>
            <person name="Chen H."/>
            <person name="Chung M."/>
            <person name="Chen C."/>
            <person name="Shaw J."/>
            <person name="Wu H."/>
            <person name="Hsiao K."/>
            <person name="Chao Y."/>
            <person name="Chu M."/>
            <person name="Cheng C."/>
            <person name="Hour A."/>
            <person name="Lee P."/>
            <person name="Lin S."/>
            <person name="Lin Y."/>
            <person name="Liou J."/>
            <person name="Liu S."/>
            <person name="Hsing Y."/>
            <person name="Raghuvanshi S."/>
            <person name="Mohanty A."/>
            <person name="Bharti A.K."/>
            <person name="Gaur A."/>
            <person name="Gupta V."/>
            <person name="Kumar D."/>
            <person name="Ravi V."/>
            <person name="Vij S."/>
            <person name="Kapur A."/>
            <person name="Khurana P."/>
            <person name="Khurana P."/>
            <person name="Khurana J.P."/>
            <person name="Tyagi A.K."/>
            <person name="Gaikwad K."/>
            <person name="Singh A."/>
            <person name="Dalal V."/>
            <person name="Srivastava S."/>
            <person name="Dixit A."/>
            <person name="Pal A.K."/>
            <person name="Ghazi I.A."/>
            <person name="Yadav M."/>
            <person name="Pandit A."/>
            <person name="Bhargava A."/>
            <person name="Sureshbabu K."/>
            <person name="Batra K."/>
            <person name="Sharma T.R."/>
            <person name="Mohapatra T."/>
            <person name="Singh N.K."/>
            <person name="Messing J."/>
            <person name="Nelson A.B."/>
            <person name="Fuks G."/>
            <person name="Kavchok S."/>
            <person name="Keizer G."/>
            <person name="Linton E."/>
            <person name="Llaca V."/>
            <person name="Song R."/>
            <person name="Tanyolac B."/>
            <person name="Young S."/>
            <person name="Ho-Il K."/>
            <person name="Hahn J.H."/>
            <person name="Sangsakoo G."/>
            <person name="Vanavichit A."/>
            <person name="de Mattos Luiz.A.T."/>
            <person name="Zimmer P.D."/>
            <person name="Malone G."/>
            <person name="Dellagostin O."/>
            <person name="de Oliveira A.C."/>
            <person name="Bevan M."/>
            <person name="Bancroft I."/>
            <person name="Minx P."/>
            <person name="Cordum H."/>
            <person name="Wilson R."/>
            <person name="Cheng Z."/>
            <person name="Jin W."/>
            <person name="Jiang J."/>
            <person name="Leong S.A."/>
            <person name="Iwama H."/>
            <person name="Gojobori T."/>
            <person name="Itoh T."/>
            <person name="Niimura Y."/>
            <person name="Fujii Y."/>
            <person name="Habara T."/>
            <person name="Sakai H."/>
            <person name="Sato Y."/>
            <person name="Wilson G."/>
            <person name="Kumar K."/>
            <person name="McCouch S."/>
            <person name="Juretic N."/>
            <person name="Hoen D."/>
            <person name="Wright S."/>
            <person name="Bruskiewich R."/>
            <person name="Bureau T."/>
            <person name="Miyao A."/>
            <person name="Hirochika H."/>
            <person name="Nishikawa T."/>
            <person name="Kadowaki K."/>
            <person name="Sugiura M."/>
            <person name="Burr B."/>
            <person name="Sasaki T."/>
        </authorList>
    </citation>
    <scope>NUCLEOTIDE SEQUENCE [LARGE SCALE GENOMIC DNA]</scope>
    <source>
        <strain evidence="3">cv. Nipponbare</strain>
    </source>
</reference>
<sequence>MASTGFPSAAAAAATSSSSPRPPDRPLPICSMLASYTEEPTSFVLVGGCQIATIAHACCPRPPPVEDAEEGQSENPDAASMQMRIILTAMYIETFIVQSTGTNPCSSCRLGQGLQTKLLKLLAHVPLSAMIHPLPMQLEQQRLDCFCADTCVSIFGQYKDFSWLMQICPLLVMDPNRSSGYYDFLNDPDLAHPFGQASTQGDFSHPHNDFPYAHAQFPLFSTQPPPAAAGNGGPTAASRCGVRQRVQANPGSQDDGKARMYYTRDEDLRLLRDNYQSGRSEEMLMDQAMELYQSREGHPFTLGYWWKAVRDSPKWNAHICLLGHGPRKIRAEFDVNAPPVEEQPAQVRPAGIKRAKKGRQSDYSAELAELIKHLCKAHASQQEETASMKDFQQKLSGEKVEAATLNLQAAKEKTKAKLIDQQTKMLDKFTQMISVDTSSMEPWAREAHIKACTLMSDQLWGKGATLE</sequence>
<reference evidence="3" key="2">
    <citation type="journal article" date="2008" name="Nucleic Acids Res.">
        <title>The rice annotation project database (RAP-DB): 2008 update.</title>
        <authorList>
            <consortium name="The rice annotation project (RAP)"/>
        </authorList>
    </citation>
    <scope>GENOME REANNOTATION</scope>
    <source>
        <strain evidence="3">cv. Nipponbare</strain>
    </source>
</reference>
<feature type="region of interest" description="Disordered" evidence="1">
    <location>
        <begin position="1"/>
        <end position="24"/>
    </location>
</feature>
<gene>
    <name evidence="2" type="ordered locus">Os09g0312900</name>
</gene>
<evidence type="ECO:0000256" key="1">
    <source>
        <dbReference type="SAM" id="MobiDB-lite"/>
    </source>
</evidence>
<name>C7J6T4_ORYSJ</name>